<dbReference type="EMBL" id="OR420740">
    <property type="protein sequence ID" value="WMM95200.1"/>
    <property type="molecule type" value="Genomic_DNA"/>
</dbReference>
<keyword evidence="3" id="KW-1185">Reference proteome</keyword>
<evidence type="ECO:0000313" key="3">
    <source>
        <dbReference type="Proteomes" id="UP001301566"/>
    </source>
</evidence>
<gene>
    <name evidence="2" type="ORF">CRP114_gp1</name>
</gene>
<proteinExistence type="predicted"/>
<dbReference type="Pfam" id="PF17338">
    <property type="entry name" value="GP88"/>
    <property type="match status" value="1"/>
</dbReference>
<sequence length="256" mass="28197">MKNLSKTEIAVMTGKTIFQNRIKSADRAAMAASELLIKKSTNVKLGKRVTKGKWKGFPIFTLTLEERATCPRSCAHWADCYGNNMMYAYRYQAGPELEAMLEIELAELQRKHPNGFLVRLHILGDFYSVGYVAKWAKWLGMFPALHVYGYTANQPDASDATERAIGQALLSLSDNCGTRWAVRFSGNFNRATMTANSADDSRAMAAVTAKQAFICPTQISKATGKYAAKGEETLVPDCGACGLCWTASKPVVFITH</sequence>
<name>A0AAX3ZW45_9CAUD</name>
<dbReference type="Proteomes" id="UP001301566">
    <property type="component" value="Segment"/>
</dbReference>
<dbReference type="InterPro" id="IPR020290">
    <property type="entry name" value="Gp88"/>
</dbReference>
<accession>A0AAX3ZW45</accession>
<feature type="domain" description="Gene product 88" evidence="1">
    <location>
        <begin position="39"/>
        <end position="246"/>
    </location>
</feature>
<evidence type="ECO:0000313" key="2">
    <source>
        <dbReference type="EMBL" id="WMM95200.1"/>
    </source>
</evidence>
<protein>
    <recommendedName>
        <fullName evidence="1">Gene product 88 domain-containing protein</fullName>
    </recommendedName>
</protein>
<reference evidence="2 3" key="1">
    <citation type="submission" date="2023-08" db="EMBL/GenBank/DDBJ databases">
        <authorList>
            <person name="Du S."/>
            <person name="Wu Z."/>
            <person name="Wu Y."/>
            <person name="Yang M."/>
            <person name="Shao J."/>
            <person name="Liu H."/>
            <person name="Zhao Y."/>
            <person name="Zhang Z."/>
        </authorList>
    </citation>
    <scope>NUCLEOTIDE SEQUENCE [LARGE SCALE GENOMIC DNA]</scope>
</reference>
<evidence type="ECO:0000259" key="1">
    <source>
        <dbReference type="Pfam" id="PF17338"/>
    </source>
</evidence>
<organism evidence="2 3">
    <name type="scientific">Roseobacter phage CRP-114</name>
    <dbReference type="NCBI Taxonomy" id="3072842"/>
    <lineage>
        <taxon>Viruses</taxon>
        <taxon>Duplodnaviria</taxon>
        <taxon>Heunggongvirae</taxon>
        <taxon>Uroviricota</taxon>
        <taxon>Caudoviricetes</taxon>
        <taxon>Autographivirales</taxon>
        <taxon>Autographivirales incertae sedis</taxon>
        <taxon>Dynamenevirus</taxon>
        <taxon>Dynamenevirus CRP114</taxon>
    </lineage>
</organism>